<sequence>MQLSVGLCAHLLLNWLAAAICLEDKNKECAQWAANGECEKNVNFMTVRCALSCAKKRSGERRSVPLPDKLPLCTQWAADGECEKNPVFMKLECASSCTTQGAPPQDKSDKCKKWAELGECTRNADFMSVECATSCKDRFSLPDKNAMCEQWVATGECLRNTAFMELECAASCHNHTLSERGRADNRTEDCIYWAARGEAHTEGGGRHRRSTREDPMTPAAGPSAGFEARTATGNGHGGDLDRSPGSASAAGAVAWQRWRPRIELSRGRMALLVGAYFVFLVLAVLAFRHRCCGSSSAGGAPQPGSGGRKTRKGKHHASDIDTDCESPMSRDRRAQVGKSPGTYGGCNGGLTSSTRLKRVVE</sequence>
<keyword evidence="2" id="KW-0812">Transmembrane</keyword>
<dbReference type="RefSeq" id="XP_005778886.1">
    <property type="nucleotide sequence ID" value="XM_005778829.1"/>
</dbReference>
<accession>A0A0D3JSH2</accession>
<reference evidence="6" key="1">
    <citation type="journal article" date="2013" name="Nature">
        <title>Pan genome of the phytoplankton Emiliania underpins its global distribution.</title>
        <authorList>
            <person name="Read B.A."/>
            <person name="Kegel J."/>
            <person name="Klute M.J."/>
            <person name="Kuo A."/>
            <person name="Lefebvre S.C."/>
            <person name="Maumus F."/>
            <person name="Mayer C."/>
            <person name="Miller J."/>
            <person name="Monier A."/>
            <person name="Salamov A."/>
            <person name="Young J."/>
            <person name="Aguilar M."/>
            <person name="Claverie J.M."/>
            <person name="Frickenhaus S."/>
            <person name="Gonzalez K."/>
            <person name="Herman E.K."/>
            <person name="Lin Y.C."/>
            <person name="Napier J."/>
            <person name="Ogata H."/>
            <person name="Sarno A.F."/>
            <person name="Shmutz J."/>
            <person name="Schroeder D."/>
            <person name="de Vargas C."/>
            <person name="Verret F."/>
            <person name="von Dassow P."/>
            <person name="Valentin K."/>
            <person name="Van de Peer Y."/>
            <person name="Wheeler G."/>
            <person name="Dacks J.B."/>
            <person name="Delwiche C.F."/>
            <person name="Dyhrman S.T."/>
            <person name="Glockner G."/>
            <person name="John U."/>
            <person name="Richards T."/>
            <person name="Worden A.Z."/>
            <person name="Zhang X."/>
            <person name="Grigoriev I.V."/>
            <person name="Allen A.E."/>
            <person name="Bidle K."/>
            <person name="Borodovsky M."/>
            <person name="Bowler C."/>
            <person name="Brownlee C."/>
            <person name="Cock J.M."/>
            <person name="Elias M."/>
            <person name="Gladyshev V.N."/>
            <person name="Groth M."/>
            <person name="Guda C."/>
            <person name="Hadaegh A."/>
            <person name="Iglesias-Rodriguez M.D."/>
            <person name="Jenkins J."/>
            <person name="Jones B.M."/>
            <person name="Lawson T."/>
            <person name="Leese F."/>
            <person name="Lindquist E."/>
            <person name="Lobanov A."/>
            <person name="Lomsadze A."/>
            <person name="Malik S.B."/>
            <person name="Marsh M.E."/>
            <person name="Mackinder L."/>
            <person name="Mock T."/>
            <person name="Mueller-Roeber B."/>
            <person name="Pagarete A."/>
            <person name="Parker M."/>
            <person name="Probert I."/>
            <person name="Quesneville H."/>
            <person name="Raines C."/>
            <person name="Rensing S.A."/>
            <person name="Riano-Pachon D.M."/>
            <person name="Richier S."/>
            <person name="Rokitta S."/>
            <person name="Shiraiwa Y."/>
            <person name="Soanes D.M."/>
            <person name="van der Giezen M."/>
            <person name="Wahlund T.M."/>
            <person name="Williams B."/>
            <person name="Wilson W."/>
            <person name="Wolfe G."/>
            <person name="Wurch L.L."/>
        </authorList>
    </citation>
    <scope>NUCLEOTIDE SEQUENCE</scope>
</reference>
<evidence type="ECO:0000259" key="4">
    <source>
        <dbReference type="PROSITE" id="PS51670"/>
    </source>
</evidence>
<dbReference type="Pfam" id="PF01549">
    <property type="entry name" value="ShK"/>
    <property type="match status" value="4"/>
</dbReference>
<proteinExistence type="predicted"/>
<dbReference type="Proteomes" id="UP000013827">
    <property type="component" value="Unassembled WGS sequence"/>
</dbReference>
<name>A0A0D3JSH2_EMIH1</name>
<feature type="compositionally biased region" description="Basic and acidic residues" evidence="1">
    <location>
        <begin position="201"/>
        <end position="215"/>
    </location>
</feature>
<keyword evidence="2" id="KW-0472">Membrane</keyword>
<keyword evidence="2" id="KW-1133">Transmembrane helix</keyword>
<feature type="domain" description="ShKT" evidence="4">
    <location>
        <begin position="21"/>
        <end position="56"/>
    </location>
</feature>
<organism evidence="5 6">
    <name type="scientific">Emiliania huxleyi (strain CCMP1516)</name>
    <dbReference type="NCBI Taxonomy" id="280463"/>
    <lineage>
        <taxon>Eukaryota</taxon>
        <taxon>Haptista</taxon>
        <taxon>Haptophyta</taxon>
        <taxon>Prymnesiophyceae</taxon>
        <taxon>Isochrysidales</taxon>
        <taxon>Noelaerhabdaceae</taxon>
        <taxon>Emiliania</taxon>
    </lineage>
</organism>
<dbReference type="HOGENOM" id="CLU_768215_0_0_1"/>
<dbReference type="STRING" id="2903.R1CUW4"/>
<keyword evidence="3" id="KW-0732">Signal</keyword>
<dbReference type="PaxDb" id="2903-EOD26457"/>
<reference evidence="5" key="2">
    <citation type="submission" date="2024-10" db="UniProtKB">
        <authorList>
            <consortium name="EnsemblProtists"/>
        </authorList>
    </citation>
    <scope>IDENTIFICATION</scope>
</reference>
<dbReference type="InterPro" id="IPR003582">
    <property type="entry name" value="ShKT_dom"/>
</dbReference>
<evidence type="ECO:0000256" key="3">
    <source>
        <dbReference type="SAM" id="SignalP"/>
    </source>
</evidence>
<dbReference type="KEGG" id="ehx:EMIHUDRAFT_205498"/>
<feature type="transmembrane region" description="Helical" evidence="2">
    <location>
        <begin position="269"/>
        <end position="287"/>
    </location>
</feature>
<dbReference type="EnsemblProtists" id="EOD26457">
    <property type="protein sequence ID" value="EOD26457"/>
    <property type="gene ID" value="EMIHUDRAFT_205498"/>
</dbReference>
<dbReference type="GeneID" id="17272003"/>
<dbReference type="SMART" id="SM00254">
    <property type="entry name" value="ShKT"/>
    <property type="match status" value="4"/>
</dbReference>
<dbReference type="PROSITE" id="PS51670">
    <property type="entry name" value="SHKT"/>
    <property type="match status" value="1"/>
</dbReference>
<evidence type="ECO:0000313" key="6">
    <source>
        <dbReference type="Proteomes" id="UP000013827"/>
    </source>
</evidence>
<protein>
    <recommendedName>
        <fullName evidence="4">ShKT domain-containing protein</fullName>
    </recommendedName>
</protein>
<feature type="signal peptide" evidence="3">
    <location>
        <begin position="1"/>
        <end position="19"/>
    </location>
</feature>
<feature type="region of interest" description="Disordered" evidence="1">
    <location>
        <begin position="201"/>
        <end position="246"/>
    </location>
</feature>
<feature type="region of interest" description="Disordered" evidence="1">
    <location>
        <begin position="295"/>
        <end position="361"/>
    </location>
</feature>
<keyword evidence="6" id="KW-1185">Reference proteome</keyword>
<evidence type="ECO:0000256" key="1">
    <source>
        <dbReference type="SAM" id="MobiDB-lite"/>
    </source>
</evidence>
<dbReference type="AlphaFoldDB" id="A0A0D3JSH2"/>
<evidence type="ECO:0000313" key="5">
    <source>
        <dbReference type="EnsemblProtists" id="EOD26457"/>
    </source>
</evidence>
<feature type="chain" id="PRO_5044285609" description="ShKT domain-containing protein" evidence="3">
    <location>
        <begin position="20"/>
        <end position="361"/>
    </location>
</feature>
<evidence type="ECO:0000256" key="2">
    <source>
        <dbReference type="SAM" id="Phobius"/>
    </source>
</evidence>